<dbReference type="KEGG" id="sll:SLITO_v1c06500"/>
<dbReference type="OrthoDB" id="3684496at2"/>
<dbReference type="GO" id="GO:1901135">
    <property type="term" value="P:carbohydrate derivative metabolic process"/>
    <property type="evidence" value="ECO:0007669"/>
    <property type="project" value="InterPro"/>
</dbReference>
<dbReference type="SUPFAM" id="SSF46689">
    <property type="entry name" value="Homeodomain-like"/>
    <property type="match status" value="1"/>
</dbReference>
<dbReference type="InterPro" id="IPR046348">
    <property type="entry name" value="SIS_dom_sf"/>
</dbReference>
<evidence type="ECO:0000313" key="2">
    <source>
        <dbReference type="Proteomes" id="UP000067476"/>
    </source>
</evidence>
<evidence type="ECO:0008006" key="3">
    <source>
        <dbReference type="Google" id="ProtNLM"/>
    </source>
</evidence>
<proteinExistence type="predicted"/>
<dbReference type="STRING" id="216942.SLITO_v1c06500"/>
<reference evidence="1 2" key="1">
    <citation type="journal article" date="2015" name="Genome Announc.">
        <title>Complete Genome Sequence of Spiroplasma litorale TN-1T (DSM 21781), a Bacterium Isolated from a Green-Eyed Horsefly (Tabanus nigrovittatus).</title>
        <authorList>
            <person name="Lo W.S."/>
            <person name="Lai Y.C."/>
            <person name="Lien Y.W."/>
            <person name="Wang T.H."/>
            <person name="Kuo C.H."/>
        </authorList>
    </citation>
    <scope>NUCLEOTIDE SEQUENCE [LARGE SCALE GENOMIC DNA]</scope>
    <source>
        <strain evidence="1 2">TN-1</strain>
    </source>
</reference>
<dbReference type="SUPFAM" id="SSF53697">
    <property type="entry name" value="SIS domain"/>
    <property type="match status" value="1"/>
</dbReference>
<keyword evidence="2" id="KW-1185">Reference proteome</keyword>
<dbReference type="Gene3D" id="1.10.10.10">
    <property type="entry name" value="Winged helix-like DNA-binding domain superfamily/Winged helix DNA-binding domain"/>
    <property type="match status" value="1"/>
</dbReference>
<dbReference type="AlphaFoldDB" id="A0A0K1W1U4"/>
<dbReference type="EMBL" id="CP012357">
    <property type="protein sequence ID" value="AKX34279.1"/>
    <property type="molecule type" value="Genomic_DNA"/>
</dbReference>
<dbReference type="RefSeq" id="WP_075058377.1">
    <property type="nucleotide sequence ID" value="NZ_CP012357.1"/>
</dbReference>
<dbReference type="GO" id="GO:0097367">
    <property type="term" value="F:carbohydrate derivative binding"/>
    <property type="evidence" value="ECO:0007669"/>
    <property type="project" value="InterPro"/>
</dbReference>
<organism evidence="1 2">
    <name type="scientific">Spiroplasma litorale</name>
    <dbReference type="NCBI Taxonomy" id="216942"/>
    <lineage>
        <taxon>Bacteria</taxon>
        <taxon>Bacillati</taxon>
        <taxon>Mycoplasmatota</taxon>
        <taxon>Mollicutes</taxon>
        <taxon>Entomoplasmatales</taxon>
        <taxon>Spiroplasmataceae</taxon>
        <taxon>Spiroplasma</taxon>
    </lineage>
</organism>
<gene>
    <name evidence="1" type="ORF">SLITO_v1c06500</name>
</gene>
<dbReference type="PATRIC" id="fig|216942.3.peg.660"/>
<dbReference type="InterPro" id="IPR036388">
    <property type="entry name" value="WH-like_DNA-bd_sf"/>
</dbReference>
<dbReference type="InterPro" id="IPR009057">
    <property type="entry name" value="Homeodomain-like_sf"/>
</dbReference>
<evidence type="ECO:0000313" key="1">
    <source>
        <dbReference type="EMBL" id="AKX34279.1"/>
    </source>
</evidence>
<name>A0A0K1W1U4_9MOLU</name>
<protein>
    <recommendedName>
        <fullName evidence="3">HTH rpiR-type domain-containing protein</fullName>
    </recommendedName>
</protein>
<sequence>MFKSIKEKLTLIKNNPENQTHVAIANYLLNCIEEKKVPKIIECSKESFCSESVITAFSKKYGYDGFKELATRIKIETEYYNYSNVEKNATSLDYRVIIDNSIDMIDQQVEKIKKLINSIDKENNIYMISCYQQLFNVELFASELNLYGYNAFFNYQRKLNQAWINKAKRDDVFIFFCFGLDNQYIVNYYNLVKNTNKNVFVICSPSQKHKFDIYKECIVVDYYERSVILESSRNILIMYLLSYIVINLLKNTINN</sequence>
<dbReference type="Proteomes" id="UP000067476">
    <property type="component" value="Chromosome"/>
</dbReference>
<accession>A0A0K1W1U4</accession>
<dbReference type="Gene3D" id="3.40.50.10490">
    <property type="entry name" value="Glucose-6-phosphate isomerase like protein, domain 1"/>
    <property type="match status" value="1"/>
</dbReference>